<dbReference type="Proteomes" id="UP000618579">
    <property type="component" value="Unassembled WGS sequence"/>
</dbReference>
<accession>A0ABX1ZX32</accession>
<organism evidence="1 2">
    <name type="scientific">Paenibacillus planticolens</name>
    <dbReference type="NCBI Taxonomy" id="2654976"/>
    <lineage>
        <taxon>Bacteria</taxon>
        <taxon>Bacillati</taxon>
        <taxon>Bacillota</taxon>
        <taxon>Bacilli</taxon>
        <taxon>Bacillales</taxon>
        <taxon>Paenibacillaceae</taxon>
        <taxon>Paenibacillus</taxon>
    </lineage>
</organism>
<reference evidence="1 2" key="1">
    <citation type="submission" date="2019-10" db="EMBL/GenBank/DDBJ databases">
        <title>Description of Paenibacillus pedi sp. nov.</title>
        <authorList>
            <person name="Carlier A."/>
            <person name="Qi S."/>
        </authorList>
    </citation>
    <scope>NUCLEOTIDE SEQUENCE [LARGE SCALE GENOMIC DNA]</scope>
    <source>
        <strain evidence="1 2">LMG 31457</strain>
    </source>
</reference>
<dbReference type="EMBL" id="WHNZ01000082">
    <property type="protein sequence ID" value="NOV04391.1"/>
    <property type="molecule type" value="Genomic_DNA"/>
</dbReference>
<evidence type="ECO:0000313" key="2">
    <source>
        <dbReference type="Proteomes" id="UP000618579"/>
    </source>
</evidence>
<proteinExistence type="predicted"/>
<name>A0ABX1ZX32_9BACL</name>
<gene>
    <name evidence="1" type="ORF">GC097_30910</name>
</gene>
<evidence type="ECO:0000313" key="1">
    <source>
        <dbReference type="EMBL" id="NOV04391.1"/>
    </source>
</evidence>
<comment type="caution">
    <text evidence="1">The sequence shown here is derived from an EMBL/GenBank/DDBJ whole genome shotgun (WGS) entry which is preliminary data.</text>
</comment>
<protein>
    <submittedName>
        <fullName evidence="1">Uncharacterized protein</fullName>
    </submittedName>
</protein>
<keyword evidence="2" id="KW-1185">Reference proteome</keyword>
<sequence>MRQRILKVLKYHLTMMMPHLCKEIYVIIRQNSDIVRGQKHIWIRSRVLSGLLFLWIQLLVLFKRQEAALFSKVGHKNDMFATETEQYIAHC</sequence>